<feature type="transmembrane region" description="Helical" evidence="10">
    <location>
        <begin position="74"/>
        <end position="92"/>
    </location>
</feature>
<feature type="transmembrane region" description="Helical" evidence="10">
    <location>
        <begin position="181"/>
        <end position="208"/>
    </location>
</feature>
<keyword evidence="4 10" id="KW-0812">Transmembrane</keyword>
<dbReference type="Pfam" id="PF02949">
    <property type="entry name" value="7tm_6"/>
    <property type="match status" value="1"/>
</dbReference>
<feature type="non-terminal residue" evidence="11">
    <location>
        <position position="1"/>
    </location>
</feature>
<evidence type="ECO:0000256" key="4">
    <source>
        <dbReference type="ARBA" id="ARBA00022692"/>
    </source>
</evidence>
<evidence type="ECO:0000256" key="9">
    <source>
        <dbReference type="ARBA" id="ARBA00023224"/>
    </source>
</evidence>
<protein>
    <submittedName>
        <fullName evidence="11">Olfactory receptor 26</fullName>
    </submittedName>
</protein>
<dbReference type="GO" id="GO:0004984">
    <property type="term" value="F:olfactory receptor activity"/>
    <property type="evidence" value="ECO:0007669"/>
    <property type="project" value="InterPro"/>
</dbReference>
<dbReference type="PANTHER" id="PTHR21137">
    <property type="entry name" value="ODORANT RECEPTOR"/>
    <property type="match status" value="1"/>
</dbReference>
<feature type="transmembrane region" description="Helical" evidence="10">
    <location>
        <begin position="255"/>
        <end position="275"/>
    </location>
</feature>
<feature type="transmembrane region" description="Helical" evidence="10">
    <location>
        <begin position="129"/>
        <end position="150"/>
    </location>
</feature>
<comment type="caution">
    <text evidence="11">The sequence shown here is derived from an EMBL/GenBank/DDBJ whole genome shotgun (WGS) entry which is preliminary data.</text>
</comment>
<keyword evidence="9" id="KW-0807">Transducer</keyword>
<dbReference type="InterPro" id="IPR004117">
    <property type="entry name" value="7tm6_olfct_rcpt"/>
</dbReference>
<keyword evidence="3" id="KW-0716">Sensory transduction</keyword>
<dbReference type="GO" id="GO:0007165">
    <property type="term" value="P:signal transduction"/>
    <property type="evidence" value="ECO:0007669"/>
    <property type="project" value="UniProtKB-KW"/>
</dbReference>
<dbReference type="EMBL" id="CAJNRD030001124">
    <property type="protein sequence ID" value="CAG5107073.1"/>
    <property type="molecule type" value="Genomic_DNA"/>
</dbReference>
<feature type="transmembrane region" description="Helical" evidence="10">
    <location>
        <begin position="43"/>
        <end position="62"/>
    </location>
</feature>
<gene>
    <name evidence="11" type="ORF">HICCMSTLAB_LOCUS12572</name>
</gene>
<dbReference type="GO" id="GO:0005886">
    <property type="term" value="C:plasma membrane"/>
    <property type="evidence" value="ECO:0007669"/>
    <property type="project" value="UniProtKB-SubCell"/>
</dbReference>
<evidence type="ECO:0000313" key="12">
    <source>
        <dbReference type="Proteomes" id="UP000786811"/>
    </source>
</evidence>
<evidence type="ECO:0000256" key="6">
    <source>
        <dbReference type="ARBA" id="ARBA00022989"/>
    </source>
</evidence>
<reference evidence="11" key="1">
    <citation type="submission" date="2021-04" db="EMBL/GenBank/DDBJ databases">
        <authorList>
            <person name="Chebbi M.A.C M."/>
        </authorList>
    </citation>
    <scope>NUCLEOTIDE SEQUENCE</scope>
</reference>
<evidence type="ECO:0000256" key="5">
    <source>
        <dbReference type="ARBA" id="ARBA00022725"/>
    </source>
</evidence>
<dbReference type="PANTHER" id="PTHR21137:SF35">
    <property type="entry name" value="ODORANT RECEPTOR 19A-RELATED"/>
    <property type="match status" value="1"/>
</dbReference>
<keyword evidence="7 10" id="KW-0472">Membrane</keyword>
<organism evidence="11 12">
    <name type="scientific">Cotesia congregata</name>
    <name type="common">Parasitoid wasp</name>
    <name type="synonym">Apanteles congregatus</name>
    <dbReference type="NCBI Taxonomy" id="51543"/>
    <lineage>
        <taxon>Eukaryota</taxon>
        <taxon>Metazoa</taxon>
        <taxon>Ecdysozoa</taxon>
        <taxon>Arthropoda</taxon>
        <taxon>Hexapoda</taxon>
        <taxon>Insecta</taxon>
        <taxon>Pterygota</taxon>
        <taxon>Neoptera</taxon>
        <taxon>Endopterygota</taxon>
        <taxon>Hymenoptera</taxon>
        <taxon>Apocrita</taxon>
        <taxon>Ichneumonoidea</taxon>
        <taxon>Braconidae</taxon>
        <taxon>Microgastrinae</taxon>
        <taxon>Cotesia</taxon>
    </lineage>
</organism>
<name>A0A8J2HR41_COTCN</name>
<keyword evidence="12" id="KW-1185">Reference proteome</keyword>
<evidence type="ECO:0000256" key="10">
    <source>
        <dbReference type="SAM" id="Phobius"/>
    </source>
</evidence>
<dbReference type="AlphaFoldDB" id="A0A8J2HR41"/>
<evidence type="ECO:0000256" key="2">
    <source>
        <dbReference type="ARBA" id="ARBA00022475"/>
    </source>
</evidence>
<evidence type="ECO:0000313" key="11">
    <source>
        <dbReference type="EMBL" id="CAG5107073.1"/>
    </source>
</evidence>
<evidence type="ECO:0000256" key="3">
    <source>
        <dbReference type="ARBA" id="ARBA00022606"/>
    </source>
</evidence>
<dbReference type="OrthoDB" id="8185860at2759"/>
<dbReference type="Proteomes" id="UP000786811">
    <property type="component" value="Unassembled WGS sequence"/>
</dbReference>
<proteinExistence type="predicted"/>
<sequence length="382" mass="42991">MVNVDEYEELMKPIMIVNRIISVWPVEENDDSILSRMRIFHRILLFVLLIVQATAVTADIVHHWGDMKEVTECALITTAFYLSILRLIVYTIHDGDLQISVKTMREDWIQYSGDDELALKEKCLPILKLAKMFIMTVGSTILLFMVTPILEVKVLGMEEKKLPFRGFFFSNQTNSPAYQGFYVLGVIVGAFGGSTIAGATTLNLILVMHGSAKFLVVRRNIENLKNDKHNSITIADCVKRHQEAILFAERVENTINILVLGQFVISTGLVCFAGFQITEMAKDRGQLMKYTSFLNSAIFELFLFSYSGQELLTESDAVGESCYSSNWVGAGFTKSMQIVMIRSLSPCKITAAKFYDMSLANFSSILSSSFSYLTVLRTMEVE</sequence>
<evidence type="ECO:0000256" key="7">
    <source>
        <dbReference type="ARBA" id="ARBA00023136"/>
    </source>
</evidence>
<keyword evidence="6 10" id="KW-1133">Transmembrane helix</keyword>
<evidence type="ECO:0000256" key="8">
    <source>
        <dbReference type="ARBA" id="ARBA00023170"/>
    </source>
</evidence>
<dbReference type="GO" id="GO:0005549">
    <property type="term" value="F:odorant binding"/>
    <property type="evidence" value="ECO:0007669"/>
    <property type="project" value="InterPro"/>
</dbReference>
<accession>A0A8J2HR41</accession>
<keyword evidence="8 11" id="KW-0675">Receptor</keyword>
<keyword evidence="2" id="KW-1003">Cell membrane</keyword>
<keyword evidence="5" id="KW-0552">Olfaction</keyword>
<evidence type="ECO:0000256" key="1">
    <source>
        <dbReference type="ARBA" id="ARBA00004651"/>
    </source>
</evidence>
<comment type="subcellular location">
    <subcellularLocation>
        <location evidence="1">Cell membrane</location>
        <topology evidence="1">Multi-pass membrane protein</topology>
    </subcellularLocation>
</comment>